<dbReference type="CDD" id="cd00198">
    <property type="entry name" value="vWFA"/>
    <property type="match status" value="1"/>
</dbReference>
<organism evidence="3 4">
    <name type="scientific">Nocardiopsis alba</name>
    <dbReference type="NCBI Taxonomy" id="53437"/>
    <lineage>
        <taxon>Bacteria</taxon>
        <taxon>Bacillati</taxon>
        <taxon>Actinomycetota</taxon>
        <taxon>Actinomycetes</taxon>
        <taxon>Streptosporangiales</taxon>
        <taxon>Nocardiopsidaceae</taxon>
        <taxon>Nocardiopsis</taxon>
    </lineage>
</organism>
<dbReference type="InterPro" id="IPR036465">
    <property type="entry name" value="vWFA_dom_sf"/>
</dbReference>
<sequence length="368" mass="38949">MSTVSERYGPTRRGGALGAGGTWSRYRSYSGGPDPLADEDRSAAEGSTREEASTDRGPSVPSEGYAAVPPGRGAGGPAVPLWPGARSGREPTSAELRRLGEEALREIEAAAGPAPGSRPGVFGAGDEPTGASLPRDELDRPLDPVASVREAVLRRAAGGVAEGRAALLSEDLRYAETGPERSASVFLLVDLSPSMAIRGLHEAAARTALALHALVRTRHPEDRVTVIGFGERAREMGPVDLVAHEGPRTPGTNLHHALRLARTGSRSRRGARRAVMVITDGEPTAHLDEEGRPRFSWPPSPRTAEVTGAELNATLAEGAEVTFFLMADDERPRAFRRSLSERPGVRVVDTTSETLGPAVIGRYPRGSF</sequence>
<dbReference type="RefSeq" id="WP_161111250.1">
    <property type="nucleotide sequence ID" value="NZ_WWHY01000001.1"/>
</dbReference>
<name>A0A7K2IUL9_9ACTN</name>
<dbReference type="AlphaFoldDB" id="A0A7K2IUL9"/>
<dbReference type="Gene3D" id="3.40.50.410">
    <property type="entry name" value="von Willebrand factor, type A domain"/>
    <property type="match status" value="1"/>
</dbReference>
<feature type="region of interest" description="Disordered" evidence="1">
    <location>
        <begin position="110"/>
        <end position="142"/>
    </location>
</feature>
<dbReference type="SUPFAM" id="SSF53300">
    <property type="entry name" value="vWA-like"/>
    <property type="match status" value="1"/>
</dbReference>
<feature type="compositionally biased region" description="Basic and acidic residues" evidence="1">
    <location>
        <begin position="38"/>
        <end position="54"/>
    </location>
</feature>
<feature type="domain" description="VWFA" evidence="2">
    <location>
        <begin position="186"/>
        <end position="282"/>
    </location>
</feature>
<proteinExistence type="predicted"/>
<dbReference type="Proteomes" id="UP000467124">
    <property type="component" value="Unassembled WGS sequence"/>
</dbReference>
<accession>A0A7K2IUL9</accession>
<reference evidence="3 4" key="1">
    <citation type="journal article" date="2019" name="Nat. Commun.">
        <title>The antimicrobial potential of Streptomyces from insect microbiomes.</title>
        <authorList>
            <person name="Chevrette M.G."/>
            <person name="Carlson C.M."/>
            <person name="Ortega H.E."/>
            <person name="Thomas C."/>
            <person name="Ananiev G.E."/>
            <person name="Barns K.J."/>
            <person name="Book A.J."/>
            <person name="Cagnazzo J."/>
            <person name="Carlos C."/>
            <person name="Flanigan W."/>
            <person name="Grubbs K.J."/>
            <person name="Horn H.A."/>
            <person name="Hoffmann F.M."/>
            <person name="Klassen J.L."/>
            <person name="Knack J.J."/>
            <person name="Lewin G.R."/>
            <person name="McDonald B.R."/>
            <person name="Muller L."/>
            <person name="Melo W.G.P."/>
            <person name="Pinto-Tomas A.A."/>
            <person name="Schmitz A."/>
            <person name="Wendt-Pienkowski E."/>
            <person name="Wildman S."/>
            <person name="Zhao M."/>
            <person name="Zhang F."/>
            <person name="Bugni T.S."/>
            <person name="Andes D.R."/>
            <person name="Pupo M.T."/>
            <person name="Currie C.R."/>
        </authorList>
    </citation>
    <scope>NUCLEOTIDE SEQUENCE [LARGE SCALE GENOMIC DNA]</scope>
    <source>
        <strain evidence="3 4">SID5840</strain>
    </source>
</reference>
<protein>
    <submittedName>
        <fullName evidence="3">VWA domain-containing protein</fullName>
    </submittedName>
</protein>
<dbReference type="Pfam" id="PF13519">
    <property type="entry name" value="VWA_2"/>
    <property type="match status" value="1"/>
</dbReference>
<evidence type="ECO:0000256" key="1">
    <source>
        <dbReference type="SAM" id="MobiDB-lite"/>
    </source>
</evidence>
<evidence type="ECO:0000313" key="4">
    <source>
        <dbReference type="Proteomes" id="UP000467124"/>
    </source>
</evidence>
<feature type="region of interest" description="Disordered" evidence="1">
    <location>
        <begin position="1"/>
        <end position="93"/>
    </location>
</feature>
<gene>
    <name evidence="3" type="ORF">GTW20_15720</name>
</gene>
<evidence type="ECO:0000313" key="3">
    <source>
        <dbReference type="EMBL" id="MYR33669.1"/>
    </source>
</evidence>
<evidence type="ECO:0000259" key="2">
    <source>
        <dbReference type="Pfam" id="PF13519"/>
    </source>
</evidence>
<comment type="caution">
    <text evidence="3">The sequence shown here is derived from an EMBL/GenBank/DDBJ whole genome shotgun (WGS) entry which is preliminary data.</text>
</comment>
<dbReference type="EMBL" id="WWHY01000001">
    <property type="protein sequence ID" value="MYR33669.1"/>
    <property type="molecule type" value="Genomic_DNA"/>
</dbReference>
<dbReference type="InterPro" id="IPR002035">
    <property type="entry name" value="VWF_A"/>
</dbReference>